<dbReference type="GO" id="GO:0016758">
    <property type="term" value="F:hexosyltransferase activity"/>
    <property type="evidence" value="ECO:0007669"/>
    <property type="project" value="TreeGrafter"/>
</dbReference>
<dbReference type="Pfam" id="PF13439">
    <property type="entry name" value="Glyco_transf_4"/>
    <property type="match status" value="1"/>
</dbReference>
<evidence type="ECO:0000313" key="3">
    <source>
        <dbReference type="Proteomes" id="UP000229740"/>
    </source>
</evidence>
<accession>A0A2G6E381</accession>
<dbReference type="PANTHER" id="PTHR45947">
    <property type="entry name" value="SULFOQUINOVOSYL TRANSFERASE SQD2"/>
    <property type="match status" value="1"/>
</dbReference>
<dbReference type="Proteomes" id="UP000229740">
    <property type="component" value="Unassembled WGS sequence"/>
</dbReference>
<comment type="caution">
    <text evidence="2">The sequence shown here is derived from an EMBL/GenBank/DDBJ whole genome shotgun (WGS) entry which is preliminary data.</text>
</comment>
<sequence length="394" mass="44622">MNILMINYEFPPVGGGGGIATCYIARELCSKGHQVTVLTSCFRDLRRYEEIEGIRIYRVPVLRKRRDYCSVPEMATFILSSMPKLLSLMITQRYDLCHIFFGVPSGPLGYLAKKLFGVPYLIRMGGGDVPGFRPFQYKRLYSLLKPFLNALWRNADFLVANSDGLRTMARKTFREKPIHVIPNGVDLSRFANSFQHHPASEVRILFVSRVIQRKGLRYLIDAVPAVCEQAQQPFVIHIVGDGPDNEFFTQQIQEAGLNSYFRFHGYIDHDKLPQYYRDADIFVLPSLAEGMPNVVLEAIGSGLPVIATRVPGSEDLVHDGENGFLLPPRDSAALSRALLRLINDRGLREIQGTRSREIARDYGWTQVAGQYLDLYRQVVLQQSSPVVQESLEHV</sequence>
<dbReference type="InterPro" id="IPR050194">
    <property type="entry name" value="Glycosyltransferase_grp1"/>
</dbReference>
<protein>
    <submittedName>
        <fullName evidence="2">Glycosyl transferase</fullName>
    </submittedName>
</protein>
<dbReference type="PANTHER" id="PTHR45947:SF3">
    <property type="entry name" value="SULFOQUINOVOSYL TRANSFERASE SQD2"/>
    <property type="match status" value="1"/>
</dbReference>
<dbReference type="Gene3D" id="3.40.50.2000">
    <property type="entry name" value="Glycogen Phosphorylase B"/>
    <property type="match status" value="2"/>
</dbReference>
<dbReference type="Pfam" id="PF13692">
    <property type="entry name" value="Glyco_trans_1_4"/>
    <property type="match status" value="1"/>
</dbReference>
<feature type="domain" description="Glycosyltransferase subfamily 4-like N-terminal" evidence="1">
    <location>
        <begin position="15"/>
        <end position="189"/>
    </location>
</feature>
<evidence type="ECO:0000259" key="1">
    <source>
        <dbReference type="Pfam" id="PF13439"/>
    </source>
</evidence>
<dbReference type="EMBL" id="PDPS01000033">
    <property type="protein sequence ID" value="PID56534.1"/>
    <property type="molecule type" value="Genomic_DNA"/>
</dbReference>
<dbReference type="AlphaFoldDB" id="A0A2G6E381"/>
<reference evidence="2 3" key="1">
    <citation type="submission" date="2017-10" db="EMBL/GenBank/DDBJ databases">
        <title>Novel microbial diversity and functional potential in the marine mammal oral microbiome.</title>
        <authorList>
            <person name="Dudek N.K."/>
            <person name="Sun C.L."/>
            <person name="Burstein D."/>
            <person name="Kantor R.S."/>
            <person name="Aliaga Goltsman D.S."/>
            <person name="Bik E.M."/>
            <person name="Thomas B.C."/>
            <person name="Banfield J.F."/>
            <person name="Relman D.A."/>
        </authorList>
    </citation>
    <scope>NUCLEOTIDE SEQUENCE [LARGE SCALE GENOMIC DNA]</scope>
    <source>
        <strain evidence="2">DOLZORAL124_49_17</strain>
    </source>
</reference>
<gene>
    <name evidence="2" type="ORF">CSB45_10930</name>
</gene>
<organism evidence="2 3">
    <name type="scientific">candidate division KSB3 bacterium</name>
    <dbReference type="NCBI Taxonomy" id="2044937"/>
    <lineage>
        <taxon>Bacteria</taxon>
        <taxon>candidate division KSB3</taxon>
    </lineage>
</organism>
<dbReference type="InterPro" id="IPR028098">
    <property type="entry name" value="Glyco_trans_4-like_N"/>
</dbReference>
<name>A0A2G6E381_9BACT</name>
<dbReference type="SUPFAM" id="SSF53756">
    <property type="entry name" value="UDP-Glycosyltransferase/glycogen phosphorylase"/>
    <property type="match status" value="1"/>
</dbReference>
<proteinExistence type="predicted"/>
<evidence type="ECO:0000313" key="2">
    <source>
        <dbReference type="EMBL" id="PID56534.1"/>
    </source>
</evidence>
<keyword evidence="2" id="KW-0808">Transferase</keyword>